<dbReference type="AlphaFoldDB" id="A0A2P2P2I6"/>
<evidence type="ECO:0000313" key="1">
    <source>
        <dbReference type="EMBL" id="MBX48831.1"/>
    </source>
</evidence>
<name>A0A2P2P2I6_RHIMU</name>
<sequence>MHTKGQITSEHIHQPQSHQFLGFRTLCQNIVLYAFWKVQFNKSLTIKGPTKQLQPLEFFFFSSSNY</sequence>
<dbReference type="EMBL" id="GGEC01068347">
    <property type="protein sequence ID" value="MBX48831.1"/>
    <property type="molecule type" value="Transcribed_RNA"/>
</dbReference>
<reference evidence="1" key="1">
    <citation type="submission" date="2018-02" db="EMBL/GenBank/DDBJ databases">
        <title>Rhizophora mucronata_Transcriptome.</title>
        <authorList>
            <person name="Meera S.P."/>
            <person name="Sreeshan A."/>
            <person name="Augustine A."/>
        </authorList>
    </citation>
    <scope>NUCLEOTIDE SEQUENCE</scope>
    <source>
        <tissue evidence="1">Leaf</tissue>
    </source>
</reference>
<accession>A0A2P2P2I6</accession>
<proteinExistence type="predicted"/>
<organism evidence="1">
    <name type="scientific">Rhizophora mucronata</name>
    <name type="common">Asiatic mangrove</name>
    <dbReference type="NCBI Taxonomy" id="61149"/>
    <lineage>
        <taxon>Eukaryota</taxon>
        <taxon>Viridiplantae</taxon>
        <taxon>Streptophyta</taxon>
        <taxon>Embryophyta</taxon>
        <taxon>Tracheophyta</taxon>
        <taxon>Spermatophyta</taxon>
        <taxon>Magnoliopsida</taxon>
        <taxon>eudicotyledons</taxon>
        <taxon>Gunneridae</taxon>
        <taxon>Pentapetalae</taxon>
        <taxon>rosids</taxon>
        <taxon>fabids</taxon>
        <taxon>Malpighiales</taxon>
        <taxon>Rhizophoraceae</taxon>
        <taxon>Rhizophora</taxon>
    </lineage>
</organism>
<protein>
    <submittedName>
        <fullName evidence="1">Uncharacterized protein</fullName>
    </submittedName>
</protein>